<evidence type="ECO:0000313" key="2">
    <source>
        <dbReference type="Proteomes" id="UP001163823"/>
    </source>
</evidence>
<proteinExistence type="predicted"/>
<dbReference type="Proteomes" id="UP001163823">
    <property type="component" value="Chromosome 2"/>
</dbReference>
<protein>
    <submittedName>
        <fullName evidence="1">Uncharacterized protein</fullName>
    </submittedName>
</protein>
<accession>A0AAD7VK19</accession>
<keyword evidence="2" id="KW-1185">Reference proteome</keyword>
<dbReference type="EMBL" id="JARAOO010000002">
    <property type="protein sequence ID" value="KAJ7978786.1"/>
    <property type="molecule type" value="Genomic_DNA"/>
</dbReference>
<name>A0AAD7VK19_QUISA</name>
<organism evidence="1 2">
    <name type="scientific">Quillaja saponaria</name>
    <name type="common">Soap bark tree</name>
    <dbReference type="NCBI Taxonomy" id="32244"/>
    <lineage>
        <taxon>Eukaryota</taxon>
        <taxon>Viridiplantae</taxon>
        <taxon>Streptophyta</taxon>
        <taxon>Embryophyta</taxon>
        <taxon>Tracheophyta</taxon>
        <taxon>Spermatophyta</taxon>
        <taxon>Magnoliopsida</taxon>
        <taxon>eudicotyledons</taxon>
        <taxon>Gunneridae</taxon>
        <taxon>Pentapetalae</taxon>
        <taxon>rosids</taxon>
        <taxon>fabids</taxon>
        <taxon>Fabales</taxon>
        <taxon>Quillajaceae</taxon>
        <taxon>Quillaja</taxon>
    </lineage>
</organism>
<reference evidence="1" key="1">
    <citation type="journal article" date="2023" name="Science">
        <title>Elucidation of the pathway for biosynthesis of saponin adjuvants from the soapbark tree.</title>
        <authorList>
            <person name="Reed J."/>
            <person name="Orme A."/>
            <person name="El-Demerdash A."/>
            <person name="Owen C."/>
            <person name="Martin L.B.B."/>
            <person name="Misra R.C."/>
            <person name="Kikuchi S."/>
            <person name="Rejzek M."/>
            <person name="Martin A.C."/>
            <person name="Harkess A."/>
            <person name="Leebens-Mack J."/>
            <person name="Louveau T."/>
            <person name="Stephenson M.J."/>
            <person name="Osbourn A."/>
        </authorList>
    </citation>
    <scope>NUCLEOTIDE SEQUENCE</scope>
    <source>
        <strain evidence="1">S10</strain>
    </source>
</reference>
<evidence type="ECO:0000313" key="1">
    <source>
        <dbReference type="EMBL" id="KAJ7978786.1"/>
    </source>
</evidence>
<dbReference type="KEGG" id="qsa:O6P43_002263"/>
<comment type="caution">
    <text evidence="1">The sequence shown here is derived from an EMBL/GenBank/DDBJ whole genome shotgun (WGS) entry which is preliminary data.</text>
</comment>
<dbReference type="AlphaFoldDB" id="A0AAD7VK19"/>
<gene>
    <name evidence="1" type="ORF">O6P43_002263</name>
</gene>
<sequence length="74" mass="8464">MTMGKIDNIRKFPGIKVRSHYNRDKAKEKKDGRLQAIREKNLLLPQSLVLNSHGHVGRDVATQVRDGLLQHAHQ</sequence>